<dbReference type="EMBL" id="JBFXLR010000026">
    <property type="protein sequence ID" value="KAL2848257.1"/>
    <property type="molecule type" value="Genomic_DNA"/>
</dbReference>
<evidence type="ECO:0000313" key="2">
    <source>
        <dbReference type="Proteomes" id="UP001610444"/>
    </source>
</evidence>
<name>A0ABR4K7H5_9EURO</name>
<comment type="caution">
    <text evidence="1">The sequence shown here is derived from an EMBL/GenBank/DDBJ whole genome shotgun (WGS) entry which is preliminary data.</text>
</comment>
<dbReference type="GeneID" id="98155579"/>
<accession>A0ABR4K7H5</accession>
<evidence type="ECO:0000313" key="1">
    <source>
        <dbReference type="EMBL" id="KAL2848257.1"/>
    </source>
</evidence>
<dbReference type="Proteomes" id="UP001610444">
    <property type="component" value="Unassembled WGS sequence"/>
</dbReference>
<organism evidence="1 2">
    <name type="scientific">Aspergillus pseudodeflectus</name>
    <dbReference type="NCBI Taxonomy" id="176178"/>
    <lineage>
        <taxon>Eukaryota</taxon>
        <taxon>Fungi</taxon>
        <taxon>Dikarya</taxon>
        <taxon>Ascomycota</taxon>
        <taxon>Pezizomycotina</taxon>
        <taxon>Eurotiomycetes</taxon>
        <taxon>Eurotiomycetidae</taxon>
        <taxon>Eurotiales</taxon>
        <taxon>Aspergillaceae</taxon>
        <taxon>Aspergillus</taxon>
        <taxon>Aspergillus subgen. Nidulantes</taxon>
    </lineage>
</organism>
<gene>
    <name evidence="1" type="ORF">BJX68DRAFT_238762</name>
</gene>
<dbReference type="RefSeq" id="XP_070898165.1">
    <property type="nucleotide sequence ID" value="XM_071040415.1"/>
</dbReference>
<sequence length="163" mass="18486">MRTANQTGKDDVILPPNCVQRSRVCEAIENAICNLGDTEDCRAFGACFKQQDLQEVSQGDRDHAHVKGRRRRQRSCLLGAYSQSRCRHRHLMAQSNPLRLVPHHCPHMVSLWRPCSKWKSSYSHVQRRRASDWGHGRFIAQYLGVSGCALLQGSSRSPCRSSS</sequence>
<keyword evidence="2" id="KW-1185">Reference proteome</keyword>
<proteinExistence type="predicted"/>
<protein>
    <submittedName>
        <fullName evidence="1">Uncharacterized protein</fullName>
    </submittedName>
</protein>
<reference evidence="1 2" key="1">
    <citation type="submission" date="2024-07" db="EMBL/GenBank/DDBJ databases">
        <title>Section-level genome sequencing and comparative genomics of Aspergillus sections Usti and Cavernicolus.</title>
        <authorList>
            <consortium name="Lawrence Berkeley National Laboratory"/>
            <person name="Nybo J.L."/>
            <person name="Vesth T.C."/>
            <person name="Theobald S."/>
            <person name="Frisvad J.C."/>
            <person name="Larsen T.O."/>
            <person name="Kjaerboelling I."/>
            <person name="Rothschild-Mancinelli K."/>
            <person name="Lyhne E.K."/>
            <person name="Kogle M.E."/>
            <person name="Barry K."/>
            <person name="Clum A."/>
            <person name="Na H."/>
            <person name="Ledsgaard L."/>
            <person name="Lin J."/>
            <person name="Lipzen A."/>
            <person name="Kuo A."/>
            <person name="Riley R."/>
            <person name="Mondo S."/>
            <person name="LaButti K."/>
            <person name="Haridas S."/>
            <person name="Pangalinan J."/>
            <person name="Salamov A.A."/>
            <person name="Simmons B.A."/>
            <person name="Magnuson J.K."/>
            <person name="Chen J."/>
            <person name="Drula E."/>
            <person name="Henrissat B."/>
            <person name="Wiebenga A."/>
            <person name="Lubbers R.J."/>
            <person name="Gomes A.C."/>
            <person name="Macurrencykelacurrency M.R."/>
            <person name="Stajich J."/>
            <person name="Grigoriev I.V."/>
            <person name="Mortensen U.H."/>
            <person name="De vries R.P."/>
            <person name="Baker S.E."/>
            <person name="Andersen M.R."/>
        </authorList>
    </citation>
    <scope>NUCLEOTIDE SEQUENCE [LARGE SCALE GENOMIC DNA]</scope>
    <source>
        <strain evidence="1 2">CBS 756.74</strain>
    </source>
</reference>